<reference evidence="1" key="2">
    <citation type="journal article" date="2015" name="Data Brief">
        <title>Shoot transcriptome of the giant reed, Arundo donax.</title>
        <authorList>
            <person name="Barrero R.A."/>
            <person name="Guerrero F.D."/>
            <person name="Moolhuijzen P."/>
            <person name="Goolsby J.A."/>
            <person name="Tidwell J."/>
            <person name="Bellgard S.E."/>
            <person name="Bellgard M.I."/>
        </authorList>
    </citation>
    <scope>NUCLEOTIDE SEQUENCE</scope>
    <source>
        <tissue evidence="1">Shoot tissue taken approximately 20 cm above the soil surface</tissue>
    </source>
</reference>
<organism evidence="1">
    <name type="scientific">Arundo donax</name>
    <name type="common">Giant reed</name>
    <name type="synonym">Donax arundinaceus</name>
    <dbReference type="NCBI Taxonomy" id="35708"/>
    <lineage>
        <taxon>Eukaryota</taxon>
        <taxon>Viridiplantae</taxon>
        <taxon>Streptophyta</taxon>
        <taxon>Embryophyta</taxon>
        <taxon>Tracheophyta</taxon>
        <taxon>Spermatophyta</taxon>
        <taxon>Magnoliopsida</taxon>
        <taxon>Liliopsida</taxon>
        <taxon>Poales</taxon>
        <taxon>Poaceae</taxon>
        <taxon>PACMAD clade</taxon>
        <taxon>Arundinoideae</taxon>
        <taxon>Arundineae</taxon>
        <taxon>Arundo</taxon>
    </lineage>
</organism>
<proteinExistence type="predicted"/>
<sequence length="68" mass="7854">MAHIFIYITILLQHQLQISKCILLRYHLPIKANLFLLVPSSTETAPHVLNFSSTKSKTFRFQSLSLQL</sequence>
<evidence type="ECO:0000313" key="1">
    <source>
        <dbReference type="EMBL" id="JAD58526.1"/>
    </source>
</evidence>
<dbReference type="EMBL" id="GBRH01239369">
    <property type="protein sequence ID" value="JAD58526.1"/>
    <property type="molecule type" value="Transcribed_RNA"/>
</dbReference>
<reference evidence="1" key="1">
    <citation type="submission" date="2014-09" db="EMBL/GenBank/DDBJ databases">
        <authorList>
            <person name="Magalhaes I.L.F."/>
            <person name="Oliveira U."/>
            <person name="Santos F.R."/>
            <person name="Vidigal T.H.D.A."/>
            <person name="Brescovit A.D."/>
            <person name="Santos A.J."/>
        </authorList>
    </citation>
    <scope>NUCLEOTIDE SEQUENCE</scope>
    <source>
        <tissue evidence="1">Shoot tissue taken approximately 20 cm above the soil surface</tissue>
    </source>
</reference>
<protein>
    <submittedName>
        <fullName evidence="1">Uncharacterized protein</fullName>
    </submittedName>
</protein>
<name>A0A0A9B588_ARUDO</name>
<accession>A0A0A9B588</accession>
<dbReference type="AlphaFoldDB" id="A0A0A9B588"/>